<feature type="transmembrane region" description="Helical" evidence="1">
    <location>
        <begin position="385"/>
        <end position="405"/>
    </location>
</feature>
<protein>
    <recommendedName>
        <fullName evidence="4">DUF2157 domain-containing protein</fullName>
    </recommendedName>
</protein>
<feature type="transmembrane region" description="Helical" evidence="1">
    <location>
        <begin position="690"/>
        <end position="707"/>
    </location>
</feature>
<feature type="transmembrane region" description="Helical" evidence="1">
    <location>
        <begin position="593"/>
        <end position="610"/>
    </location>
</feature>
<evidence type="ECO:0008006" key="4">
    <source>
        <dbReference type="Google" id="ProtNLM"/>
    </source>
</evidence>
<accession>A0A3A5H3Z9</accession>
<keyword evidence="1" id="KW-1133">Transmembrane helix</keyword>
<feature type="transmembrane region" description="Helical" evidence="1">
    <location>
        <begin position="245"/>
        <end position="265"/>
    </location>
</feature>
<feature type="transmembrane region" description="Helical" evidence="1">
    <location>
        <begin position="460"/>
        <end position="483"/>
    </location>
</feature>
<keyword evidence="3" id="KW-1185">Reference proteome</keyword>
<feature type="transmembrane region" description="Helical" evidence="1">
    <location>
        <begin position="358"/>
        <end position="379"/>
    </location>
</feature>
<dbReference type="Proteomes" id="UP000276542">
    <property type="component" value="Unassembled WGS sequence"/>
</dbReference>
<evidence type="ECO:0000256" key="1">
    <source>
        <dbReference type="SAM" id="Phobius"/>
    </source>
</evidence>
<feature type="transmembrane region" description="Helical" evidence="1">
    <location>
        <begin position="333"/>
        <end position="351"/>
    </location>
</feature>
<dbReference type="OrthoDB" id="3790598at2"/>
<reference evidence="3" key="1">
    <citation type="submission" date="2018-09" db="EMBL/GenBank/DDBJ databases">
        <authorList>
            <person name="Zhu H."/>
        </authorList>
    </citation>
    <scope>NUCLEOTIDE SEQUENCE [LARGE SCALE GENOMIC DNA]</scope>
    <source>
        <strain evidence="3">K1W22B-1</strain>
    </source>
</reference>
<dbReference type="NCBIfam" id="NF047321">
    <property type="entry name" value="SCO7613_CTERM"/>
    <property type="match status" value="1"/>
</dbReference>
<feature type="transmembrane region" description="Helical" evidence="1">
    <location>
        <begin position="668"/>
        <end position="685"/>
    </location>
</feature>
<keyword evidence="1" id="KW-0812">Transmembrane</keyword>
<evidence type="ECO:0000313" key="2">
    <source>
        <dbReference type="EMBL" id="RJS45466.1"/>
    </source>
</evidence>
<comment type="caution">
    <text evidence="2">The sequence shown here is derived from an EMBL/GenBank/DDBJ whole genome shotgun (WGS) entry which is preliminary data.</text>
</comment>
<feature type="transmembrane region" description="Helical" evidence="1">
    <location>
        <begin position="271"/>
        <end position="291"/>
    </location>
</feature>
<dbReference type="InterPro" id="IPR058062">
    <property type="entry name" value="SCO7613_C"/>
</dbReference>
<organism evidence="2 3">
    <name type="scientific">Nocardioides cavernaquae</name>
    <dbReference type="NCBI Taxonomy" id="2321396"/>
    <lineage>
        <taxon>Bacteria</taxon>
        <taxon>Bacillati</taxon>
        <taxon>Actinomycetota</taxon>
        <taxon>Actinomycetes</taxon>
        <taxon>Propionibacteriales</taxon>
        <taxon>Nocardioidaceae</taxon>
        <taxon>Nocardioides</taxon>
    </lineage>
</organism>
<feature type="transmembrane region" description="Helical" evidence="1">
    <location>
        <begin position="772"/>
        <end position="789"/>
    </location>
</feature>
<dbReference type="EMBL" id="QYRP01000002">
    <property type="protein sequence ID" value="RJS45466.1"/>
    <property type="molecule type" value="Genomic_DNA"/>
</dbReference>
<gene>
    <name evidence="2" type="ORF">D4739_04005</name>
</gene>
<feature type="transmembrane region" description="Helical" evidence="1">
    <location>
        <begin position="154"/>
        <end position="173"/>
    </location>
</feature>
<evidence type="ECO:0000313" key="3">
    <source>
        <dbReference type="Proteomes" id="UP000276542"/>
    </source>
</evidence>
<feature type="transmembrane region" description="Helical" evidence="1">
    <location>
        <begin position="741"/>
        <end position="760"/>
    </location>
</feature>
<feature type="transmembrane region" description="Helical" evidence="1">
    <location>
        <begin position="713"/>
        <end position="729"/>
    </location>
</feature>
<feature type="transmembrane region" description="Helical" evidence="1">
    <location>
        <begin position="820"/>
        <end position="837"/>
    </location>
</feature>
<feature type="transmembrane region" description="Helical" evidence="1">
    <location>
        <begin position="565"/>
        <end position="581"/>
    </location>
</feature>
<feature type="transmembrane region" description="Helical" evidence="1">
    <location>
        <begin position="1065"/>
        <end position="1082"/>
    </location>
</feature>
<dbReference type="RefSeq" id="WP_120059365.1">
    <property type="nucleotide sequence ID" value="NZ_QYRP01000002.1"/>
</dbReference>
<feature type="transmembrane region" description="Helical" evidence="1">
    <location>
        <begin position="1111"/>
        <end position="1131"/>
    </location>
</feature>
<feature type="transmembrane region" description="Helical" evidence="1">
    <location>
        <begin position="417"/>
        <end position="440"/>
    </location>
</feature>
<keyword evidence="1" id="KW-0472">Membrane</keyword>
<feature type="transmembrane region" description="Helical" evidence="1">
    <location>
        <begin position="127"/>
        <end position="148"/>
    </location>
</feature>
<feature type="transmembrane region" description="Helical" evidence="1">
    <location>
        <begin position="1087"/>
        <end position="1105"/>
    </location>
</feature>
<name>A0A3A5H3Z9_9ACTN</name>
<proteinExistence type="predicted"/>
<feature type="transmembrane region" description="Helical" evidence="1">
    <location>
        <begin position="213"/>
        <end position="233"/>
    </location>
</feature>
<sequence length="1149" mass="116606">MFQYADRTACPRCRATLPPLSRSCASCEADLTTTAAYDVFLALQRVDELVDRLHDVAPVVAPVVAPQAEPALQPAAAAPQVIAAFTAPDATPTGEIPPVPPLPPFRSSVPRAGAPRTILSGLTVPKILLGLGALCLVVAALVFLVVAWQDLGVAGRTLVLVAFTLIATGLAGWSARNGLRAGAESLTVVALGLLLLDLAGARTSGWFGDLGEAGFAVLAGTVIAAVSVAGAVAARRTREPKLVSAEIAAVLGLLAVDAGLGGVVGDDWTATAVWATSALAASGVAAALTATARLRISAIGIAGLAGVSWLVLALTGLGRLIEHPSWAELGDGFRIWPLLLAAAVAGAAATAPPLPLPARVAGAASAVLLLSTIPVGPVTDASGHAVALALAGLVAVHAAAAWRLALPWTWVTAVPTALAGGYLGLAATGVAGFAMTRVLDHGLWTGTTRTVADHGDLAEAWAFVLPLTVAAAVFAGSTLLRCVDVAPTRLLLPGIAATVAAAAIAPVLHGVPLAAVAATLVAGTAALVALALRSTESVERIVCWSIACVTGILALGAALVDDGTTVAVLAVLVAALVAAELRGPETFREVGRWSLPLAAAALVWSVASLSEQPLEWRATPVIVVLAALALLRPADGHEASGFGAGLAATLASAAPLFEADATGDQRLLAAHLAAIAAVAGTISLLRSRDLAGLAALAVFPLAVLAAWPDRLTATLVLALFTGFALALDVRRVGGALPVWQIARITAPLAGGGLLWTVTQLAVEQGLGVDRPWTALPVVLAMGAVVLRWPSYDRDSAAGIAATLAVLAATFGPTTIATDALACYLALAAITCTASALMHRDRTPLAWGGIGLFAVAAVVAVEHPWLQLGLLATLTATCVLHELRDDEDLARAGRMLAPLAGAGLLWVGTGLTDVPALARAIPVVVVLGALAVWRAEPEREIPSAAAAALAAMASLTGPLGPDQTWLALYLTLGGVATTASSLLHESRRRLAWAGLALFSLAQWLRLEEIGVDTVEAYTLPLAVVLLVVGTRALLTGDRSSLRTQGAGLGLAVVPTLLQVLVEPLGLRAVLLGVGSLVLIGVGIRQRWAAPLLAGGGAIAVLVLRQATHASVLPQWALIGLAGVVLTFVGLTWERRLADVRRAADYVRGLR</sequence>
<feature type="transmembrane region" description="Helical" evidence="1">
    <location>
        <begin position="490"/>
        <end position="508"/>
    </location>
</feature>
<feature type="transmembrane region" description="Helical" evidence="1">
    <location>
        <begin position="185"/>
        <end position="207"/>
    </location>
</feature>
<dbReference type="AlphaFoldDB" id="A0A3A5H3Z9"/>
<feature type="transmembrane region" description="Helical" evidence="1">
    <location>
        <begin position="796"/>
        <end position="814"/>
    </location>
</feature>
<feature type="transmembrane region" description="Helical" evidence="1">
    <location>
        <begin position="514"/>
        <end position="532"/>
    </location>
</feature>
<feature type="transmembrane region" description="Helical" evidence="1">
    <location>
        <begin position="541"/>
        <end position="559"/>
    </location>
</feature>
<feature type="transmembrane region" description="Helical" evidence="1">
    <location>
        <begin position="298"/>
        <end position="321"/>
    </location>
</feature>
<feature type="transmembrane region" description="Helical" evidence="1">
    <location>
        <begin position="844"/>
        <end position="860"/>
    </location>
</feature>